<dbReference type="OrthoDB" id="773244at2"/>
<reference evidence="1 2" key="1">
    <citation type="submission" date="2018-02" db="EMBL/GenBank/DDBJ databases">
        <title>Genomic Encyclopedia of Archaeal and Bacterial Type Strains, Phase II (KMG-II): from individual species to whole genera.</title>
        <authorList>
            <person name="Goeker M."/>
        </authorList>
    </citation>
    <scope>NUCLEOTIDE SEQUENCE [LARGE SCALE GENOMIC DNA]</scope>
    <source>
        <strain evidence="1 2">DSM 3808</strain>
    </source>
</reference>
<gene>
    <name evidence="1" type="ORF">BXY41_108265</name>
</gene>
<protein>
    <submittedName>
        <fullName evidence="1">Uncharacterized protein</fullName>
    </submittedName>
</protein>
<sequence>MSEYTSEELTEALRAINSIISKCEKAQEKFPEGNTHHTLLKNRLKAMYISKVLITDAISRNNN</sequence>
<name>A0A2S6HR17_9FIRM</name>
<evidence type="ECO:0000313" key="2">
    <source>
        <dbReference type="Proteomes" id="UP000237749"/>
    </source>
</evidence>
<keyword evidence="2" id="KW-1185">Reference proteome</keyword>
<dbReference type="AlphaFoldDB" id="A0A2S6HR17"/>
<proteinExistence type="predicted"/>
<dbReference type="RefSeq" id="WP_104437924.1">
    <property type="nucleotide sequence ID" value="NZ_PTJA01000008.1"/>
</dbReference>
<dbReference type="Proteomes" id="UP000237749">
    <property type="component" value="Unassembled WGS sequence"/>
</dbReference>
<accession>A0A2S6HR17</accession>
<comment type="caution">
    <text evidence="1">The sequence shown here is derived from an EMBL/GenBank/DDBJ whole genome shotgun (WGS) entry which is preliminary data.</text>
</comment>
<dbReference type="EMBL" id="PTJA01000008">
    <property type="protein sequence ID" value="PPK80040.1"/>
    <property type="molecule type" value="Genomic_DNA"/>
</dbReference>
<evidence type="ECO:0000313" key="1">
    <source>
        <dbReference type="EMBL" id="PPK80040.1"/>
    </source>
</evidence>
<organism evidence="1 2">
    <name type="scientific">Lacrimispora xylanisolvens</name>
    <dbReference type="NCBI Taxonomy" id="384636"/>
    <lineage>
        <taxon>Bacteria</taxon>
        <taxon>Bacillati</taxon>
        <taxon>Bacillota</taxon>
        <taxon>Clostridia</taxon>
        <taxon>Lachnospirales</taxon>
        <taxon>Lachnospiraceae</taxon>
        <taxon>Lacrimispora</taxon>
    </lineage>
</organism>